<dbReference type="Pfam" id="PF21447">
    <property type="entry name" value="Ppx-GppA_III"/>
    <property type="match status" value="1"/>
</dbReference>
<dbReference type="GO" id="GO:0004309">
    <property type="term" value="F:exopolyphosphatase activity"/>
    <property type="evidence" value="ECO:0007669"/>
    <property type="project" value="UniProtKB-EC"/>
</dbReference>
<dbReference type="OrthoDB" id="9807195at2"/>
<evidence type="ECO:0000256" key="4">
    <source>
        <dbReference type="ARBA" id="ARBA00022801"/>
    </source>
</evidence>
<dbReference type="InterPro" id="IPR030673">
    <property type="entry name" value="PyroPPase_GppA_Ppx"/>
</dbReference>
<dbReference type="Gene3D" id="1.10.3210.10">
    <property type="entry name" value="Hypothetical protein af1432"/>
    <property type="match status" value="1"/>
</dbReference>
<evidence type="ECO:0000259" key="7">
    <source>
        <dbReference type="Pfam" id="PF21447"/>
    </source>
</evidence>
<dbReference type="Pfam" id="PF02541">
    <property type="entry name" value="Ppx-GppA"/>
    <property type="match status" value="1"/>
</dbReference>
<comment type="catalytic activity">
    <reaction evidence="5">
        <text>[phosphate](n) + H2O = [phosphate](n-1) + phosphate + H(+)</text>
        <dbReference type="Rhea" id="RHEA:21528"/>
        <dbReference type="Rhea" id="RHEA-COMP:9859"/>
        <dbReference type="Rhea" id="RHEA-COMP:14279"/>
        <dbReference type="ChEBI" id="CHEBI:15377"/>
        <dbReference type="ChEBI" id="CHEBI:15378"/>
        <dbReference type="ChEBI" id="CHEBI:16838"/>
        <dbReference type="ChEBI" id="CHEBI:43474"/>
        <dbReference type="EC" id="3.6.1.11"/>
    </reaction>
</comment>
<dbReference type="InterPro" id="IPR050273">
    <property type="entry name" value="GppA/Ppx_hydrolase"/>
</dbReference>
<feature type="domain" description="Ppx/GppA phosphatase C-terminal" evidence="7">
    <location>
        <begin position="332"/>
        <end position="467"/>
    </location>
</feature>
<dbReference type="Proteomes" id="UP000238358">
    <property type="component" value="Chromosome"/>
</dbReference>
<reference evidence="8 9" key="1">
    <citation type="journal article" date="2018" name="Genome Announc.">
        <title>Complete genomes of two Megasphaera elsdenii strains, NCIMB 702410 and ATCC 25940.</title>
        <authorList>
            <person name="Hatmaker E.A."/>
            <person name="O'Dell K."/>
            <person name="Riley L.A."/>
            <person name="Klingeman D.M."/>
            <person name="Guss A.M."/>
        </authorList>
    </citation>
    <scope>NUCLEOTIDE SEQUENCE [LARGE SCALE GENOMIC DNA]</scope>
    <source>
        <strain evidence="8 9">NCIMB702410</strain>
    </source>
</reference>
<dbReference type="GO" id="GO:0006357">
    <property type="term" value="P:regulation of transcription by RNA polymerase II"/>
    <property type="evidence" value="ECO:0007669"/>
    <property type="project" value="TreeGrafter"/>
</dbReference>
<name>A0A2S0M9T8_MEGEL</name>
<evidence type="ECO:0000313" key="8">
    <source>
        <dbReference type="EMBL" id="AVO28240.1"/>
    </source>
</evidence>
<dbReference type="NCBIfam" id="TIGR03706">
    <property type="entry name" value="exo_poly_only"/>
    <property type="match status" value="1"/>
</dbReference>
<evidence type="ECO:0000313" key="9">
    <source>
        <dbReference type="Proteomes" id="UP000238358"/>
    </source>
</evidence>
<organism evidence="8 9">
    <name type="scientific">Megasphaera elsdenii</name>
    <dbReference type="NCBI Taxonomy" id="907"/>
    <lineage>
        <taxon>Bacteria</taxon>
        <taxon>Bacillati</taxon>
        <taxon>Bacillota</taxon>
        <taxon>Negativicutes</taxon>
        <taxon>Veillonellales</taxon>
        <taxon>Veillonellaceae</taxon>
        <taxon>Megasphaera</taxon>
    </lineage>
</organism>
<dbReference type="PIRSF" id="PIRSF001267">
    <property type="entry name" value="Pyrophosphatase_GppA_Ppx"/>
    <property type="match status" value="1"/>
</dbReference>
<dbReference type="AlphaFoldDB" id="A0A2S0M9T8"/>
<dbReference type="SUPFAM" id="SSF53067">
    <property type="entry name" value="Actin-like ATPase domain"/>
    <property type="match status" value="2"/>
</dbReference>
<keyword evidence="4" id="KW-0378">Hydrolase</keyword>
<dbReference type="PANTHER" id="PTHR30005:SF0">
    <property type="entry name" value="RETROGRADE REGULATION PROTEIN 2"/>
    <property type="match status" value="1"/>
</dbReference>
<dbReference type="GO" id="GO:0006793">
    <property type="term" value="P:phosphorus metabolic process"/>
    <property type="evidence" value="ECO:0007669"/>
    <property type="project" value="InterPro"/>
</dbReference>
<dbReference type="RefSeq" id="WP_022496876.1">
    <property type="nucleotide sequence ID" value="NZ_AP031433.1"/>
</dbReference>
<dbReference type="InterPro" id="IPR048950">
    <property type="entry name" value="Ppx_GppA_C"/>
</dbReference>
<comment type="similarity">
    <text evidence="1">Belongs to the GppA/Ppx family.</text>
</comment>
<feature type="domain" description="Ppx/GppA phosphatase N-terminal" evidence="6">
    <location>
        <begin position="18"/>
        <end position="299"/>
    </location>
</feature>
<dbReference type="SUPFAM" id="SSF109604">
    <property type="entry name" value="HD-domain/PDEase-like"/>
    <property type="match status" value="1"/>
</dbReference>
<dbReference type="InterPro" id="IPR043129">
    <property type="entry name" value="ATPase_NBD"/>
</dbReference>
<protein>
    <recommendedName>
        <fullName evidence="3">Exopolyphosphatase</fullName>
        <ecNumber evidence="2">3.6.1.11</ecNumber>
    </recommendedName>
</protein>
<evidence type="ECO:0000259" key="6">
    <source>
        <dbReference type="Pfam" id="PF02541"/>
    </source>
</evidence>
<evidence type="ECO:0000256" key="3">
    <source>
        <dbReference type="ARBA" id="ARBA00020416"/>
    </source>
</evidence>
<sequence length="511" mass="56748">MEKLAIIDMGSNSIRFVVMQIADNQSYSLLYQEKEAIRLGHGLSQTGVISEEGVQRALTCLHVYKHIMEVMDIHECRAVATAAVRNASNGEAFLQRINAETGITMEVISGEREAYLGYLGVINTIAMKDFLIFDLGGASVEMTLVRNGEAVHSLSVPIGAVTLTEKFGTQGNPDADAIASLMKFVRKKMAAVPWIQDIHLPIVGIGGTARNFAKMDQRATNYELSKLHNYIMPLDHFEGLYQEITTRTSANRKKIAGLSSERSDLIVAGAAVIKTIFDMTGSPEMVVSGCGLREGLFYEYYASYCHLPSPRFDDILDFSVKNFLGTLSGVIINQAHYDQVTRIATQLFDQLQPLHGYGPRERLLLQTAARMHDVGKIVNFYNHARHSAFMIAHAPLYGLTQVEQIITGFIAGFHHGISRKIIRAYRYANMASAEDWIMIRKLSTILALAEASDLTYEQIVTNVEVTLAENVAVMILTTTPGSTYNAADYEMKQLNKQFKKEFGASLLLVWK</sequence>
<proteinExistence type="inferred from homology"/>
<dbReference type="Gene3D" id="3.30.420.150">
    <property type="entry name" value="Exopolyphosphatase. Domain 2"/>
    <property type="match status" value="1"/>
</dbReference>
<dbReference type="EC" id="3.6.1.11" evidence="2"/>
<dbReference type="EMBL" id="CP027569">
    <property type="protein sequence ID" value="AVO28240.1"/>
    <property type="molecule type" value="Genomic_DNA"/>
</dbReference>
<evidence type="ECO:0000256" key="5">
    <source>
        <dbReference type="ARBA" id="ARBA00047607"/>
    </source>
</evidence>
<accession>A0A2S0M9T8</accession>
<dbReference type="InterPro" id="IPR003695">
    <property type="entry name" value="Ppx_GppA_N"/>
</dbReference>
<dbReference type="InterPro" id="IPR022371">
    <property type="entry name" value="Exopolyphosphatase"/>
</dbReference>
<dbReference type="PANTHER" id="PTHR30005">
    <property type="entry name" value="EXOPOLYPHOSPHATASE"/>
    <property type="match status" value="1"/>
</dbReference>
<evidence type="ECO:0000256" key="2">
    <source>
        <dbReference type="ARBA" id="ARBA00012451"/>
    </source>
</evidence>
<dbReference type="CDD" id="cd24052">
    <property type="entry name" value="ASKHA_NBD_HpPPX-GppA-like"/>
    <property type="match status" value="1"/>
</dbReference>
<gene>
    <name evidence="8" type="primary">ppx</name>
    <name evidence="8" type="ORF">C6Y28_11755</name>
</gene>
<evidence type="ECO:0000256" key="1">
    <source>
        <dbReference type="ARBA" id="ARBA00007125"/>
    </source>
</evidence>
<dbReference type="Gene3D" id="3.30.420.40">
    <property type="match status" value="1"/>
</dbReference>